<feature type="transmembrane region" description="Helical" evidence="9">
    <location>
        <begin position="163"/>
        <end position="180"/>
    </location>
</feature>
<dbReference type="Gene3D" id="1.20.5.1930">
    <property type="match status" value="1"/>
</dbReference>
<dbReference type="GO" id="GO:0046983">
    <property type="term" value="F:protein dimerization activity"/>
    <property type="evidence" value="ECO:0007669"/>
    <property type="project" value="InterPro"/>
</dbReference>
<evidence type="ECO:0000256" key="7">
    <source>
        <dbReference type="ARBA" id="ARBA00022840"/>
    </source>
</evidence>
<evidence type="ECO:0000256" key="1">
    <source>
        <dbReference type="ARBA" id="ARBA00000085"/>
    </source>
</evidence>
<dbReference type="GO" id="GO:0005524">
    <property type="term" value="F:ATP binding"/>
    <property type="evidence" value="ECO:0007669"/>
    <property type="project" value="UniProtKB-KW"/>
</dbReference>
<dbReference type="PANTHER" id="PTHR24421">
    <property type="entry name" value="NITRATE/NITRITE SENSOR PROTEIN NARX-RELATED"/>
    <property type="match status" value="1"/>
</dbReference>
<keyword evidence="12" id="KW-1185">Reference proteome</keyword>
<sequence length="651" mass="72920">MSQSGKIFRARNVPVATLRRLRVIPSYFFLIWRWGMWLYAFIVIVFSQPSYIDTPGTNYHTMAALLLTITFIETLIVTLYAPVLQIVFPRLLSRASRQRKKQGRREHLHEQLEDGAEILPPFVQTRNHYWNIAIYSMDVVICGLVMYFSGPFSNPPFGLGSPFYRYGMSTVFAAASAFSYKGGLLAALGYNLFALLGMFVHAPGAVPYTPNAVDVVGSLVDTPILAVLVAYLSNLLENYAHSKRQERENARTQAALVHIGETLLKSTGDRQELLQRSIKPIQHGRFDRLTIALVDLLHDEDVPIGPRAQQSKTIICTESTISTDALPDDSENLIQKVLHNKQKLLTFDPLKNEQSGIARLYVPLHIDGHVQLVLGAESLRMTPFKPQHEKFLTIAGTQLLVALENIRLAEQTVQLAADAERGRIARDIHDGIAQLTYMLSLQAETCEAQAQRIIEASEEDAELIAPLAERLGKMVTISKQALWETRNYMFSLKPLMSGSTTLTQMLDNQLREFQAISDLPTHLTVEGSDQDYEEQRLHSRRYAQIGTTFFRIVQEALTNAYKHAQATRLEVCLRYHADHIEVDICDNGRGMPTRLNGTPDIKESYLAVEEPHILSGHGMGGMRERAAELGGQFNVLTTPAGGTTIRVSIPL</sequence>
<dbReference type="InterPro" id="IPR050482">
    <property type="entry name" value="Sensor_HK_TwoCompSys"/>
</dbReference>
<dbReference type="RefSeq" id="WP_162004965.1">
    <property type="nucleotide sequence ID" value="NZ_BKZW01000001.1"/>
</dbReference>
<name>A0A5J4KKC1_9CHLR</name>
<evidence type="ECO:0000256" key="4">
    <source>
        <dbReference type="ARBA" id="ARBA00022679"/>
    </source>
</evidence>
<comment type="caution">
    <text evidence="11">The sequence shown here is derived from an EMBL/GenBank/DDBJ whole genome shotgun (WGS) entry which is preliminary data.</text>
</comment>
<dbReference type="Pfam" id="PF07730">
    <property type="entry name" value="HisKA_3"/>
    <property type="match status" value="1"/>
</dbReference>
<dbReference type="SUPFAM" id="SSF55874">
    <property type="entry name" value="ATPase domain of HSP90 chaperone/DNA topoisomerase II/histidine kinase"/>
    <property type="match status" value="1"/>
</dbReference>
<evidence type="ECO:0000313" key="11">
    <source>
        <dbReference type="EMBL" id="GER86887.1"/>
    </source>
</evidence>
<dbReference type="SUPFAM" id="SSF55781">
    <property type="entry name" value="GAF domain-like"/>
    <property type="match status" value="1"/>
</dbReference>
<accession>A0A5J4KKC1</accession>
<dbReference type="Gene3D" id="3.30.565.10">
    <property type="entry name" value="Histidine kinase-like ATPase, C-terminal domain"/>
    <property type="match status" value="1"/>
</dbReference>
<dbReference type="Gene3D" id="3.30.450.40">
    <property type="match status" value="1"/>
</dbReference>
<evidence type="ECO:0000259" key="10">
    <source>
        <dbReference type="SMART" id="SM00387"/>
    </source>
</evidence>
<dbReference type="GO" id="GO:0016020">
    <property type="term" value="C:membrane"/>
    <property type="evidence" value="ECO:0007669"/>
    <property type="project" value="InterPro"/>
</dbReference>
<feature type="domain" description="Histidine kinase/HSP90-like ATPase" evidence="10">
    <location>
        <begin position="544"/>
        <end position="651"/>
    </location>
</feature>
<dbReference type="InterPro" id="IPR003594">
    <property type="entry name" value="HATPase_dom"/>
</dbReference>
<dbReference type="InterPro" id="IPR029016">
    <property type="entry name" value="GAF-like_dom_sf"/>
</dbReference>
<dbReference type="EC" id="2.7.13.3" evidence="2"/>
<evidence type="ECO:0000256" key="6">
    <source>
        <dbReference type="ARBA" id="ARBA00022777"/>
    </source>
</evidence>
<evidence type="ECO:0000313" key="12">
    <source>
        <dbReference type="Proteomes" id="UP000326912"/>
    </source>
</evidence>
<dbReference type="Proteomes" id="UP000326912">
    <property type="component" value="Unassembled WGS sequence"/>
</dbReference>
<feature type="transmembrane region" description="Helical" evidence="9">
    <location>
        <begin position="187"/>
        <end position="209"/>
    </location>
</feature>
<keyword evidence="9" id="KW-0472">Membrane</keyword>
<evidence type="ECO:0000256" key="5">
    <source>
        <dbReference type="ARBA" id="ARBA00022741"/>
    </source>
</evidence>
<proteinExistence type="predicted"/>
<evidence type="ECO:0000256" key="8">
    <source>
        <dbReference type="ARBA" id="ARBA00023012"/>
    </source>
</evidence>
<keyword evidence="7" id="KW-0067">ATP-binding</keyword>
<dbReference type="SMART" id="SM00387">
    <property type="entry name" value="HATPase_c"/>
    <property type="match status" value="1"/>
</dbReference>
<keyword evidence="3" id="KW-0597">Phosphoprotein</keyword>
<feature type="transmembrane region" description="Helical" evidence="9">
    <location>
        <begin position="59"/>
        <end position="92"/>
    </location>
</feature>
<keyword evidence="6" id="KW-0418">Kinase</keyword>
<dbReference type="Pfam" id="PF02518">
    <property type="entry name" value="HATPase_c"/>
    <property type="match status" value="1"/>
</dbReference>
<dbReference type="CDD" id="cd16917">
    <property type="entry name" value="HATPase_UhpB-NarQ-NarX-like"/>
    <property type="match status" value="1"/>
</dbReference>
<dbReference type="GO" id="GO:0000155">
    <property type="term" value="F:phosphorelay sensor kinase activity"/>
    <property type="evidence" value="ECO:0007669"/>
    <property type="project" value="InterPro"/>
</dbReference>
<keyword evidence="9" id="KW-1133">Transmembrane helix</keyword>
<protein>
    <recommendedName>
        <fullName evidence="2">histidine kinase</fullName>
        <ecNumber evidence="2">2.7.13.3</ecNumber>
    </recommendedName>
</protein>
<reference evidence="11 12" key="1">
    <citation type="submission" date="2019-10" db="EMBL/GenBank/DDBJ databases">
        <title>Dictyobacter vulcani sp. nov., within the class Ktedonobacteria, isolated from soil of volcanic Mt. Zao.</title>
        <authorList>
            <person name="Zheng Y."/>
            <person name="Wang C.M."/>
            <person name="Sakai Y."/>
            <person name="Abe K."/>
            <person name="Yokota A."/>
            <person name="Yabe S."/>
        </authorList>
    </citation>
    <scope>NUCLEOTIDE SEQUENCE [LARGE SCALE GENOMIC DNA]</scope>
    <source>
        <strain evidence="11 12">W12</strain>
    </source>
</reference>
<feature type="transmembrane region" description="Helical" evidence="9">
    <location>
        <begin position="129"/>
        <end position="148"/>
    </location>
</feature>
<comment type="catalytic activity">
    <reaction evidence="1">
        <text>ATP + protein L-histidine = ADP + protein N-phospho-L-histidine.</text>
        <dbReference type="EC" id="2.7.13.3"/>
    </reaction>
</comment>
<keyword evidence="9" id="KW-0812">Transmembrane</keyword>
<dbReference type="PANTHER" id="PTHR24421:SF10">
    <property type="entry name" value="NITRATE_NITRITE SENSOR PROTEIN NARQ"/>
    <property type="match status" value="1"/>
</dbReference>
<feature type="transmembrane region" description="Helical" evidence="9">
    <location>
        <begin position="27"/>
        <end position="47"/>
    </location>
</feature>
<keyword evidence="8" id="KW-0902">Two-component regulatory system</keyword>
<evidence type="ECO:0000256" key="2">
    <source>
        <dbReference type="ARBA" id="ARBA00012438"/>
    </source>
</evidence>
<dbReference type="EMBL" id="BKZW01000001">
    <property type="protein sequence ID" value="GER86887.1"/>
    <property type="molecule type" value="Genomic_DNA"/>
</dbReference>
<gene>
    <name evidence="11" type="ORF">KDW_10490</name>
</gene>
<organism evidence="11 12">
    <name type="scientific">Dictyobacter vulcani</name>
    <dbReference type="NCBI Taxonomy" id="2607529"/>
    <lineage>
        <taxon>Bacteria</taxon>
        <taxon>Bacillati</taxon>
        <taxon>Chloroflexota</taxon>
        <taxon>Ktedonobacteria</taxon>
        <taxon>Ktedonobacterales</taxon>
        <taxon>Dictyobacteraceae</taxon>
        <taxon>Dictyobacter</taxon>
    </lineage>
</organism>
<dbReference type="InterPro" id="IPR011712">
    <property type="entry name" value="Sig_transdc_His_kin_sub3_dim/P"/>
</dbReference>
<keyword evidence="5" id="KW-0547">Nucleotide-binding</keyword>
<evidence type="ECO:0000256" key="3">
    <source>
        <dbReference type="ARBA" id="ARBA00022553"/>
    </source>
</evidence>
<dbReference type="AlphaFoldDB" id="A0A5J4KKC1"/>
<keyword evidence="4" id="KW-0808">Transferase</keyword>
<dbReference type="InterPro" id="IPR036890">
    <property type="entry name" value="HATPase_C_sf"/>
</dbReference>
<evidence type="ECO:0000256" key="9">
    <source>
        <dbReference type="SAM" id="Phobius"/>
    </source>
</evidence>